<protein>
    <submittedName>
        <fullName evidence="2">Pyridoxamine 5'-phosphate oxidase family protein</fullName>
    </submittedName>
</protein>
<comment type="caution">
    <text evidence="2">The sequence shown here is derived from an EMBL/GenBank/DDBJ whole genome shotgun (WGS) entry which is preliminary data.</text>
</comment>
<dbReference type="InterPro" id="IPR011576">
    <property type="entry name" value="Pyridox_Oxase_N"/>
</dbReference>
<dbReference type="Pfam" id="PF01243">
    <property type="entry name" value="PNPOx_N"/>
    <property type="match status" value="1"/>
</dbReference>
<dbReference type="SUPFAM" id="SSF50475">
    <property type="entry name" value="FMN-binding split barrel"/>
    <property type="match status" value="1"/>
</dbReference>
<dbReference type="Gene3D" id="2.30.110.10">
    <property type="entry name" value="Electron Transport, Fmn-binding Protein, Chain A"/>
    <property type="match status" value="1"/>
</dbReference>
<dbReference type="EMBL" id="JAFELM010000043">
    <property type="protein sequence ID" value="MBM6619574.1"/>
    <property type="molecule type" value="Genomic_DNA"/>
</dbReference>
<dbReference type="InterPro" id="IPR012349">
    <property type="entry name" value="Split_barrel_FMN-bd"/>
</dbReference>
<evidence type="ECO:0000259" key="1">
    <source>
        <dbReference type="Pfam" id="PF01243"/>
    </source>
</evidence>
<dbReference type="InterPro" id="IPR024029">
    <property type="entry name" value="Pyridox_Oxase_FMN-dep"/>
</dbReference>
<proteinExistence type="predicted"/>
<name>A0ABS2DM79_9BACI</name>
<evidence type="ECO:0000313" key="3">
    <source>
        <dbReference type="Proteomes" id="UP001518925"/>
    </source>
</evidence>
<dbReference type="PANTHER" id="PTHR42815">
    <property type="entry name" value="FAD-BINDING, PUTATIVE (AFU_ORTHOLOGUE AFUA_6G07600)-RELATED"/>
    <property type="match status" value="1"/>
</dbReference>
<evidence type="ECO:0000313" key="2">
    <source>
        <dbReference type="EMBL" id="MBM6619574.1"/>
    </source>
</evidence>
<dbReference type="PANTHER" id="PTHR42815:SF2">
    <property type="entry name" value="FAD-BINDING, PUTATIVE (AFU_ORTHOLOGUE AFUA_6G07600)-RELATED"/>
    <property type="match status" value="1"/>
</dbReference>
<sequence length="210" mass="23785">MVNFMLNDIISTKDELRTLLGEPSQRAEAKVIHKLDDHCRTILAHSPFLVLSTSNEDGTCDASPRGDAPGFVYVIDDHHIVIPERPGNKRIDSLQNIVSNPHVGLLFMIPGMEETLRLNGKAYITRNEDLLEKMEVGQKIPQLGIIVKIEEIYIHCAKALIRSKLWSSETWPNRKELPTMATIVKAHAELKESTVEIEESLQESYTTRLY</sequence>
<gene>
    <name evidence="2" type="ORF">JR050_18080</name>
</gene>
<reference evidence="2 3" key="1">
    <citation type="submission" date="2021-02" db="EMBL/GenBank/DDBJ databases">
        <title>Bacillus sp. RD4P76, an endophyte from a halophyte.</title>
        <authorList>
            <person name="Sun J.-Q."/>
        </authorList>
    </citation>
    <scope>NUCLEOTIDE SEQUENCE [LARGE SCALE GENOMIC DNA]</scope>
    <source>
        <strain evidence="2 3">RD4P76</strain>
    </source>
</reference>
<feature type="domain" description="Pyridoxamine 5'-phosphate oxidase N-terminal" evidence="1">
    <location>
        <begin position="35"/>
        <end position="152"/>
    </location>
</feature>
<dbReference type="RefSeq" id="WP_204205047.1">
    <property type="nucleotide sequence ID" value="NZ_JAFELM010000043.1"/>
</dbReference>
<dbReference type="NCBIfam" id="TIGR04025">
    <property type="entry name" value="PPOX_FMN_DR2398"/>
    <property type="match status" value="1"/>
</dbReference>
<accession>A0ABS2DM79</accession>
<organism evidence="2 3">
    <name type="scientific">Bacillus suaedaesalsae</name>
    <dbReference type="NCBI Taxonomy" id="2810349"/>
    <lineage>
        <taxon>Bacteria</taxon>
        <taxon>Bacillati</taxon>
        <taxon>Bacillota</taxon>
        <taxon>Bacilli</taxon>
        <taxon>Bacillales</taxon>
        <taxon>Bacillaceae</taxon>
        <taxon>Bacillus</taxon>
    </lineage>
</organism>
<dbReference type="Proteomes" id="UP001518925">
    <property type="component" value="Unassembled WGS sequence"/>
</dbReference>
<keyword evidence="3" id="KW-1185">Reference proteome</keyword>